<proteinExistence type="predicted"/>
<evidence type="ECO:0008006" key="3">
    <source>
        <dbReference type="Google" id="ProtNLM"/>
    </source>
</evidence>
<dbReference type="STRING" id="1036808.A0A0C3D3V0"/>
<name>A0A0C3D3V0_9AGAM</name>
<keyword evidence="2" id="KW-1185">Reference proteome</keyword>
<accession>A0A0C3D3V0</accession>
<dbReference type="EMBL" id="KN822288">
    <property type="protein sequence ID" value="KIM51079.1"/>
    <property type="molecule type" value="Genomic_DNA"/>
</dbReference>
<dbReference type="AlphaFoldDB" id="A0A0C3D3V0"/>
<dbReference type="OrthoDB" id="2679603at2759"/>
<reference evidence="2" key="2">
    <citation type="submission" date="2015-01" db="EMBL/GenBank/DDBJ databases">
        <title>Evolutionary Origins and Diversification of the Mycorrhizal Mutualists.</title>
        <authorList>
            <consortium name="DOE Joint Genome Institute"/>
            <consortium name="Mycorrhizal Genomics Consortium"/>
            <person name="Kohler A."/>
            <person name="Kuo A."/>
            <person name="Nagy L.G."/>
            <person name="Floudas D."/>
            <person name="Copeland A."/>
            <person name="Barry K.W."/>
            <person name="Cichocki N."/>
            <person name="Veneault-Fourrey C."/>
            <person name="LaButti K."/>
            <person name="Lindquist E.A."/>
            <person name="Lipzen A."/>
            <person name="Lundell T."/>
            <person name="Morin E."/>
            <person name="Murat C."/>
            <person name="Riley R."/>
            <person name="Ohm R."/>
            <person name="Sun H."/>
            <person name="Tunlid A."/>
            <person name="Henrissat B."/>
            <person name="Grigoriev I.V."/>
            <person name="Hibbett D.S."/>
            <person name="Martin F."/>
        </authorList>
    </citation>
    <scope>NUCLEOTIDE SEQUENCE [LARGE SCALE GENOMIC DNA]</scope>
    <source>
        <strain evidence="2">Foug A</strain>
    </source>
</reference>
<reference evidence="1 2" key="1">
    <citation type="submission" date="2014-04" db="EMBL/GenBank/DDBJ databases">
        <authorList>
            <consortium name="DOE Joint Genome Institute"/>
            <person name="Kuo A."/>
            <person name="Kohler A."/>
            <person name="Nagy L.G."/>
            <person name="Floudas D."/>
            <person name="Copeland A."/>
            <person name="Barry K.W."/>
            <person name="Cichocki N."/>
            <person name="Veneault-Fourrey C."/>
            <person name="LaButti K."/>
            <person name="Lindquist E.A."/>
            <person name="Lipzen A."/>
            <person name="Lundell T."/>
            <person name="Morin E."/>
            <person name="Murat C."/>
            <person name="Sun H."/>
            <person name="Tunlid A."/>
            <person name="Henrissat B."/>
            <person name="Grigoriev I.V."/>
            <person name="Hibbett D.S."/>
            <person name="Martin F."/>
            <person name="Nordberg H.P."/>
            <person name="Cantor M.N."/>
            <person name="Hua S.X."/>
        </authorList>
    </citation>
    <scope>NUCLEOTIDE SEQUENCE [LARGE SCALE GENOMIC DNA]</scope>
    <source>
        <strain evidence="1 2">Foug A</strain>
    </source>
</reference>
<gene>
    <name evidence="1" type="ORF">SCLCIDRAFT_33751</name>
</gene>
<sequence>MDMGMIAKFLGIQFKRNRETRELWIHQTKYIHHLLEEYGLSDFHPVHLPVDLNHPFLKDEDAVPTLGPHFPIPRPIALLLGHITSGRITSHQVASQRIGSRHSMSGHVAARRVASQRIASHHSASGCITSHRVTLHRVGSVALLSGLSGALSLPAFVPLLCTLFPTTPCEGLTFTYTPPYLASVTVTLGACPLL</sequence>
<protein>
    <recommendedName>
        <fullName evidence="3">Reverse transcriptase Ty1/copia-type domain-containing protein</fullName>
    </recommendedName>
</protein>
<evidence type="ECO:0000313" key="2">
    <source>
        <dbReference type="Proteomes" id="UP000053989"/>
    </source>
</evidence>
<organism evidence="1 2">
    <name type="scientific">Scleroderma citrinum Foug A</name>
    <dbReference type="NCBI Taxonomy" id="1036808"/>
    <lineage>
        <taxon>Eukaryota</taxon>
        <taxon>Fungi</taxon>
        <taxon>Dikarya</taxon>
        <taxon>Basidiomycota</taxon>
        <taxon>Agaricomycotina</taxon>
        <taxon>Agaricomycetes</taxon>
        <taxon>Agaricomycetidae</taxon>
        <taxon>Boletales</taxon>
        <taxon>Sclerodermatineae</taxon>
        <taxon>Sclerodermataceae</taxon>
        <taxon>Scleroderma</taxon>
    </lineage>
</organism>
<evidence type="ECO:0000313" key="1">
    <source>
        <dbReference type="EMBL" id="KIM51079.1"/>
    </source>
</evidence>
<dbReference type="HOGENOM" id="CLU_1403203_0_0_1"/>
<dbReference type="InParanoid" id="A0A0C3D3V0"/>
<dbReference type="Proteomes" id="UP000053989">
    <property type="component" value="Unassembled WGS sequence"/>
</dbReference>